<evidence type="ECO:0000313" key="2">
    <source>
        <dbReference type="EMBL" id="RKP46182.1"/>
    </source>
</evidence>
<evidence type="ECO:0000256" key="1">
    <source>
        <dbReference type="SAM" id="Coils"/>
    </source>
</evidence>
<organism evidence="2 3">
    <name type="scientific">Pararobbsia silviterrae</name>
    <dbReference type="NCBI Taxonomy" id="1792498"/>
    <lineage>
        <taxon>Bacteria</taxon>
        <taxon>Pseudomonadati</taxon>
        <taxon>Pseudomonadota</taxon>
        <taxon>Betaproteobacteria</taxon>
        <taxon>Burkholderiales</taxon>
        <taxon>Burkholderiaceae</taxon>
        <taxon>Pararobbsia</taxon>
    </lineage>
</organism>
<dbReference type="Proteomes" id="UP000270342">
    <property type="component" value="Unassembled WGS sequence"/>
</dbReference>
<comment type="caution">
    <text evidence="2">The sequence shown here is derived from an EMBL/GenBank/DDBJ whole genome shotgun (WGS) entry which is preliminary data.</text>
</comment>
<proteinExistence type="predicted"/>
<accession>A0A494X7B8</accession>
<keyword evidence="3" id="KW-1185">Reference proteome</keyword>
<reference evidence="2 3" key="1">
    <citation type="submission" date="2018-10" db="EMBL/GenBank/DDBJ databases">
        <title>Robbsia sp. DHC34, isolated from soil.</title>
        <authorList>
            <person name="Gao Z.-H."/>
            <person name="Qiu L.-H."/>
        </authorList>
    </citation>
    <scope>NUCLEOTIDE SEQUENCE [LARGE SCALE GENOMIC DNA]</scope>
    <source>
        <strain evidence="2 3">DHC34</strain>
    </source>
</reference>
<dbReference type="AlphaFoldDB" id="A0A494X7B8"/>
<evidence type="ECO:0000313" key="3">
    <source>
        <dbReference type="Proteomes" id="UP000270342"/>
    </source>
</evidence>
<keyword evidence="1" id="KW-0175">Coiled coil</keyword>
<sequence>MGEELYALFRNPDTDPNELARVACRTPYYRNYYFNTLWSVLFGRPTLEPTYYDSLIDEYHQLKLAAAVHERFVYIGMYPHFKETASAIAHLLDFTFDPEAEIVHVQNGSEKPALSAETMTLLHEVNADEYRLLSLIHTPEVVETGLARAASLRLDSDSTHAQVERLNERVRELEIACARQAADARDAHSQLAALRMSRSWRLTAPMRAILRRLRSDA</sequence>
<feature type="coiled-coil region" evidence="1">
    <location>
        <begin position="156"/>
        <end position="183"/>
    </location>
</feature>
<name>A0A494X7B8_9BURK</name>
<dbReference type="EMBL" id="RBZU01000015">
    <property type="protein sequence ID" value="RKP46182.1"/>
    <property type="molecule type" value="Genomic_DNA"/>
</dbReference>
<gene>
    <name evidence="2" type="ORF">D7S86_25005</name>
</gene>
<protein>
    <submittedName>
        <fullName evidence="2">Uncharacterized protein</fullName>
    </submittedName>
</protein>